<evidence type="ECO:0000313" key="1">
    <source>
        <dbReference type="EMBL" id="CAE0145353.1"/>
    </source>
</evidence>
<accession>A0A7S3FFR1</accession>
<proteinExistence type="predicted"/>
<reference evidence="1" key="1">
    <citation type="submission" date="2021-01" db="EMBL/GenBank/DDBJ databases">
        <authorList>
            <person name="Corre E."/>
            <person name="Pelletier E."/>
            <person name="Niang G."/>
            <person name="Scheremetjew M."/>
            <person name="Finn R."/>
            <person name="Kale V."/>
            <person name="Holt S."/>
            <person name="Cochrane G."/>
            <person name="Meng A."/>
            <person name="Brown T."/>
            <person name="Cohen L."/>
        </authorList>
    </citation>
    <scope>NUCLEOTIDE SEQUENCE</scope>
    <source>
        <strain evidence="1">CCMP281</strain>
    </source>
</reference>
<dbReference type="EMBL" id="HBHX01064653">
    <property type="protein sequence ID" value="CAE0145353.1"/>
    <property type="molecule type" value="Transcribed_RNA"/>
</dbReference>
<organism evidence="1">
    <name type="scientific">Haptolina ericina</name>
    <dbReference type="NCBI Taxonomy" id="156174"/>
    <lineage>
        <taxon>Eukaryota</taxon>
        <taxon>Haptista</taxon>
        <taxon>Haptophyta</taxon>
        <taxon>Prymnesiophyceae</taxon>
        <taxon>Prymnesiales</taxon>
        <taxon>Prymnesiaceae</taxon>
        <taxon>Haptolina</taxon>
    </lineage>
</organism>
<gene>
    <name evidence="1" type="ORF">HERI1096_LOCUS35800</name>
</gene>
<protein>
    <submittedName>
        <fullName evidence="1">Uncharacterized protein</fullName>
    </submittedName>
</protein>
<dbReference type="AlphaFoldDB" id="A0A7S3FFR1"/>
<sequence>MDSDQKLVDEATRASRAAPDTQIWIYRNLVIAYAEFVQVREKLEDPQYAGWFLRFGGNESALPRCDPAGHCSDLFHTPSQRPGGDCGKVPCGWYVFDHRNASLREWLIEEYMLGPRFGLGNASVSGFYLDDWWTLDGPTEVNHFFEGTGLPHYGSEIKELYTNWSFTAWEAERRIAAAGGYTWSNFNCQLDRKPGYGGATEDCPPCGLTKTEGYPHAAPDPLSPVKQMKLSDAKAQCTDWLRVACKPDSILPRIPFLLAFTRNDNGAQFPLPSPLEDVATFLLVRGPYAWMGYGWLGCTDKYERPASLLTDVGEPLESCHEENAGVFVRRWSRKTVTMDCNNYTASIISETVNI</sequence>
<name>A0A7S3FFR1_9EUKA</name>